<dbReference type="Proteomes" id="UP000608024">
    <property type="component" value="Unassembled WGS sequence"/>
</dbReference>
<sequence length="293" mass="32434">MIARTDEDAADGIVGRVLEWARRRPDVRAVLRTGSRARRDGTVDAFSDHDIELYTTDPDRYDSGDWVEELGPVVVQVGLEGPWENPARLVFFEGGVKVDFQVVPAARLEKLAAEGLDELHERGYEVLWDRDGATAGLPEAGGTVVAELPDAEEFAEVCAEFWFEVAHLPRCLARGELWVAKSRDATTKELLECVIEWHALTRRGTGHDVWYGGTRMRRWAAPGVWERLPGTFGGFDAEDALRAARATADLFAELAKEVAEAHGLPYPHKAEQAIRPTLETVPALGDDPGRTRP</sequence>
<dbReference type="InterPro" id="IPR043519">
    <property type="entry name" value="NT_sf"/>
</dbReference>
<keyword evidence="3" id="KW-1185">Reference proteome</keyword>
<proteinExistence type="predicted"/>
<dbReference type="SUPFAM" id="SSF81631">
    <property type="entry name" value="PAP/OAS1 substrate-binding domain"/>
    <property type="match status" value="1"/>
</dbReference>
<comment type="caution">
    <text evidence="2">The sequence shown here is derived from an EMBL/GenBank/DDBJ whole genome shotgun (WGS) entry which is preliminary data.</text>
</comment>
<dbReference type="Pfam" id="PF04439">
    <property type="entry name" value="Adenyl_transf"/>
    <property type="match status" value="1"/>
</dbReference>
<dbReference type="SUPFAM" id="SSF81301">
    <property type="entry name" value="Nucleotidyltransferase"/>
    <property type="match status" value="1"/>
</dbReference>
<reference evidence="2" key="2">
    <citation type="submission" date="2020-09" db="EMBL/GenBank/DDBJ databases">
        <authorList>
            <person name="Sun Q."/>
            <person name="Ohkuma M."/>
        </authorList>
    </citation>
    <scope>NUCLEOTIDE SEQUENCE</scope>
    <source>
        <strain evidence="2">JCM 4784</strain>
    </source>
</reference>
<name>A0A918Z9G9_9ACTN</name>
<dbReference type="RefSeq" id="WP_190134437.1">
    <property type="nucleotide sequence ID" value="NZ_BNBT01000007.1"/>
</dbReference>
<protein>
    <recommendedName>
        <fullName evidence="4">Aminoglycoside adenylyltransferase</fullName>
    </recommendedName>
</protein>
<evidence type="ECO:0000256" key="1">
    <source>
        <dbReference type="SAM" id="MobiDB-lite"/>
    </source>
</evidence>
<gene>
    <name evidence="2" type="ORF">GCM10018785_08390</name>
</gene>
<dbReference type="InterPro" id="IPR007530">
    <property type="entry name" value="Aminoglycoside_adenylylTfrase"/>
</dbReference>
<accession>A0A918Z9G9</accession>
<reference evidence="2" key="1">
    <citation type="journal article" date="2014" name="Int. J. Syst. Evol. Microbiol.">
        <title>Complete genome sequence of Corynebacterium casei LMG S-19264T (=DSM 44701T), isolated from a smear-ripened cheese.</title>
        <authorList>
            <consortium name="US DOE Joint Genome Institute (JGI-PGF)"/>
            <person name="Walter F."/>
            <person name="Albersmeier A."/>
            <person name="Kalinowski J."/>
            <person name="Ruckert C."/>
        </authorList>
    </citation>
    <scope>NUCLEOTIDE SEQUENCE</scope>
    <source>
        <strain evidence="2">JCM 4784</strain>
    </source>
</reference>
<dbReference type="Gene3D" id="1.20.120.330">
    <property type="entry name" value="Nucleotidyltransferases domain 2"/>
    <property type="match status" value="1"/>
</dbReference>
<dbReference type="EMBL" id="BNBT01000007">
    <property type="protein sequence ID" value="GHE41164.1"/>
    <property type="molecule type" value="Genomic_DNA"/>
</dbReference>
<dbReference type="Gene3D" id="3.30.460.10">
    <property type="entry name" value="Beta Polymerase, domain 2"/>
    <property type="match status" value="1"/>
</dbReference>
<organism evidence="2 3">
    <name type="scientific">Streptomyces longispororuber</name>
    <dbReference type="NCBI Taxonomy" id="68230"/>
    <lineage>
        <taxon>Bacteria</taxon>
        <taxon>Bacillati</taxon>
        <taxon>Actinomycetota</taxon>
        <taxon>Actinomycetes</taxon>
        <taxon>Kitasatosporales</taxon>
        <taxon>Streptomycetaceae</taxon>
        <taxon>Streptomyces</taxon>
    </lineage>
</organism>
<feature type="region of interest" description="Disordered" evidence="1">
    <location>
        <begin position="270"/>
        <end position="293"/>
    </location>
</feature>
<evidence type="ECO:0008006" key="4">
    <source>
        <dbReference type="Google" id="ProtNLM"/>
    </source>
</evidence>
<evidence type="ECO:0000313" key="3">
    <source>
        <dbReference type="Proteomes" id="UP000608024"/>
    </source>
</evidence>
<dbReference type="AlphaFoldDB" id="A0A918Z9G9"/>
<evidence type="ECO:0000313" key="2">
    <source>
        <dbReference type="EMBL" id="GHE41164.1"/>
    </source>
</evidence>